<dbReference type="InterPro" id="IPR050740">
    <property type="entry name" value="Aldehyde_DH_Superfamily"/>
</dbReference>
<dbReference type="PROSITE" id="PS00687">
    <property type="entry name" value="ALDEHYDE_DEHYDR_GLU"/>
    <property type="match status" value="1"/>
</dbReference>
<proteinExistence type="inferred from homology"/>
<comment type="similarity">
    <text evidence="1 4">Belongs to the aldehyde dehydrogenase family.</text>
</comment>
<protein>
    <submittedName>
        <fullName evidence="6">NAD-dependent succinate-semialdehyde dehydrogenase</fullName>
    </submittedName>
</protein>
<name>A0ABR7LMV6_9ACTN</name>
<dbReference type="EMBL" id="JABVEC010000005">
    <property type="protein sequence ID" value="MBC6465748.1"/>
    <property type="molecule type" value="Genomic_DNA"/>
</dbReference>
<comment type="caution">
    <text evidence="6">The sequence shown here is derived from an EMBL/GenBank/DDBJ whole genome shotgun (WGS) entry which is preliminary data.</text>
</comment>
<dbReference type="InterPro" id="IPR015590">
    <property type="entry name" value="Aldehyde_DH_dom"/>
</dbReference>
<feature type="domain" description="Aldehyde dehydrogenase" evidence="5">
    <location>
        <begin position="31"/>
        <end position="489"/>
    </location>
</feature>
<evidence type="ECO:0000256" key="1">
    <source>
        <dbReference type="ARBA" id="ARBA00009986"/>
    </source>
</evidence>
<evidence type="ECO:0000256" key="2">
    <source>
        <dbReference type="ARBA" id="ARBA00023002"/>
    </source>
</evidence>
<dbReference type="InterPro" id="IPR010102">
    <property type="entry name" value="Succ_semiAld_DH"/>
</dbReference>
<dbReference type="InterPro" id="IPR016160">
    <property type="entry name" value="Ald_DH_CS_CYS"/>
</dbReference>
<dbReference type="PROSITE" id="PS00070">
    <property type="entry name" value="ALDEHYDE_DEHYDR_CYS"/>
    <property type="match status" value="1"/>
</dbReference>
<evidence type="ECO:0000259" key="5">
    <source>
        <dbReference type="Pfam" id="PF00171"/>
    </source>
</evidence>
<keyword evidence="7" id="KW-1185">Reference proteome</keyword>
<reference evidence="6 7" key="1">
    <citation type="submission" date="2020-06" db="EMBL/GenBank/DDBJ databases">
        <title>Actinomadura xiongansis sp. nov., isolated from soil of Baiyangdian.</title>
        <authorList>
            <person name="Zhang X."/>
        </authorList>
    </citation>
    <scope>NUCLEOTIDE SEQUENCE [LARGE SCALE GENOMIC DNA]</scope>
    <source>
        <strain evidence="6 7">HBUM206468</strain>
    </source>
</reference>
<dbReference type="InterPro" id="IPR029510">
    <property type="entry name" value="Ald_DH_CS_GLU"/>
</dbReference>
<dbReference type="Pfam" id="PF00171">
    <property type="entry name" value="Aldedh"/>
    <property type="match status" value="1"/>
</dbReference>
<dbReference type="RefSeq" id="WP_187242754.1">
    <property type="nucleotide sequence ID" value="NZ_BAAAOK010000006.1"/>
</dbReference>
<evidence type="ECO:0000256" key="3">
    <source>
        <dbReference type="PROSITE-ProRule" id="PRU10007"/>
    </source>
</evidence>
<feature type="active site" evidence="3">
    <location>
        <position position="267"/>
    </location>
</feature>
<keyword evidence="2 4" id="KW-0560">Oxidoreductase</keyword>
<gene>
    <name evidence="6" type="ORF">HKK74_09595</name>
</gene>
<dbReference type="CDD" id="cd07103">
    <property type="entry name" value="ALDH_F5_SSADH_GabD"/>
    <property type="match status" value="1"/>
</dbReference>
<dbReference type="InterPro" id="IPR016162">
    <property type="entry name" value="Ald_DH_N"/>
</dbReference>
<dbReference type="PANTHER" id="PTHR43353">
    <property type="entry name" value="SUCCINATE-SEMIALDEHYDE DEHYDROGENASE, MITOCHONDRIAL"/>
    <property type="match status" value="1"/>
</dbReference>
<dbReference type="NCBIfam" id="TIGR01780">
    <property type="entry name" value="SSADH"/>
    <property type="match status" value="1"/>
</dbReference>
<dbReference type="Gene3D" id="3.40.309.10">
    <property type="entry name" value="Aldehyde Dehydrogenase, Chain A, domain 2"/>
    <property type="match status" value="1"/>
</dbReference>
<dbReference type="InterPro" id="IPR016161">
    <property type="entry name" value="Ald_DH/histidinol_DH"/>
</dbReference>
<dbReference type="Proteomes" id="UP000805614">
    <property type="component" value="Unassembled WGS sequence"/>
</dbReference>
<dbReference type="PANTHER" id="PTHR43353:SF5">
    <property type="entry name" value="SUCCINATE-SEMIALDEHYDE DEHYDROGENASE, MITOCHONDRIAL"/>
    <property type="match status" value="1"/>
</dbReference>
<evidence type="ECO:0000313" key="6">
    <source>
        <dbReference type="EMBL" id="MBC6465748.1"/>
    </source>
</evidence>
<dbReference type="InterPro" id="IPR016163">
    <property type="entry name" value="Ald_DH_C"/>
</dbReference>
<evidence type="ECO:0000256" key="4">
    <source>
        <dbReference type="RuleBase" id="RU003345"/>
    </source>
</evidence>
<sequence>MEADAVDSTFDRSQLRDPSLLREDLFIGGAWTPGSAGRRTDVVDPATGAVIARMADATDADVRRGIEAAEAAAPAWGTTTAIERARVMRRWYDLIVANADDLAAILTAEQGKPLAEARGEILYGAGFVEWYAEECKRTYGEVIPTNVAGRRLLTLRQPVGVSAAITPWNFPSAMILRKAGPALAAGCPMIIKPAEETPLSATALAELGARAGVPDGVLSVVAGPPATIGEILTSHPGVRALSFTGSTEVGKLLMAQSARTVKKVALELGGNAPLIVFDDADLDAAVAGAMASKFRNAGQTCVCANRVIVQSGIHDAFVQRFRTAIEELTVGNGFEDGSEQGPLISEAAVEKVQRHIGDAVAGGATVVSGGGRHPLGRTFFEPTLLTGVRPGMLVAREETFGPVAAVIEFSTEDEAIAMANDTPFGLASYFFTTDLGRMWRVGEALEFGVVGVNTGLISYEGAPFGGMKESGVGREGSRHGIDEFTELKYLCVDGLGG</sequence>
<accession>A0ABR7LMV6</accession>
<dbReference type="Gene3D" id="3.40.605.10">
    <property type="entry name" value="Aldehyde Dehydrogenase, Chain A, domain 1"/>
    <property type="match status" value="1"/>
</dbReference>
<organism evidence="6 7">
    <name type="scientific">Actinomadura alba</name>
    <dbReference type="NCBI Taxonomy" id="406431"/>
    <lineage>
        <taxon>Bacteria</taxon>
        <taxon>Bacillati</taxon>
        <taxon>Actinomycetota</taxon>
        <taxon>Actinomycetes</taxon>
        <taxon>Streptosporangiales</taxon>
        <taxon>Thermomonosporaceae</taxon>
        <taxon>Actinomadura</taxon>
    </lineage>
</organism>
<evidence type="ECO:0000313" key="7">
    <source>
        <dbReference type="Proteomes" id="UP000805614"/>
    </source>
</evidence>
<dbReference type="SUPFAM" id="SSF53720">
    <property type="entry name" value="ALDH-like"/>
    <property type="match status" value="1"/>
</dbReference>